<evidence type="ECO:0000256" key="9">
    <source>
        <dbReference type="SAM" id="MobiDB-lite"/>
    </source>
</evidence>
<keyword evidence="7" id="KW-0418">Kinase</keyword>
<evidence type="ECO:0000256" key="1">
    <source>
        <dbReference type="ARBA" id="ARBA00003798"/>
    </source>
</evidence>
<dbReference type="EMBL" id="JAGHQL010000150">
    <property type="protein sequence ID" value="KAH0537332.1"/>
    <property type="molecule type" value="Genomic_DNA"/>
</dbReference>
<feature type="domain" description="Clp1 P-loop" evidence="10">
    <location>
        <begin position="238"/>
        <end position="432"/>
    </location>
</feature>
<comment type="similarity">
    <text evidence="2">Belongs to the Clp1 family. NOL9/GRC3 subfamily.</text>
</comment>
<accession>A0A9P8L109</accession>
<comment type="caution">
    <text evidence="11">The sequence shown here is derived from an EMBL/GenBank/DDBJ whole genome shotgun (WGS) entry which is preliminary data.</text>
</comment>
<keyword evidence="5" id="KW-0808">Transferase</keyword>
<dbReference type="Gene3D" id="3.40.50.300">
    <property type="entry name" value="P-loop containing nucleotide triphosphate hydrolases"/>
    <property type="match status" value="1"/>
</dbReference>
<dbReference type="PANTHER" id="PTHR12755">
    <property type="entry name" value="CLEAVAGE/POLYADENYLATION FACTOR IA SUBUNIT CLP1P"/>
    <property type="match status" value="1"/>
</dbReference>
<evidence type="ECO:0000256" key="8">
    <source>
        <dbReference type="ARBA" id="ARBA00022840"/>
    </source>
</evidence>
<dbReference type="InterPro" id="IPR032319">
    <property type="entry name" value="CLP1_P"/>
</dbReference>
<evidence type="ECO:0000256" key="5">
    <source>
        <dbReference type="ARBA" id="ARBA00022679"/>
    </source>
</evidence>
<evidence type="ECO:0000259" key="10">
    <source>
        <dbReference type="Pfam" id="PF16575"/>
    </source>
</evidence>
<comment type="function">
    <text evidence="1">Polynucleotide 5'-kinase involved in rRNA processing.</text>
</comment>
<feature type="region of interest" description="Disordered" evidence="9">
    <location>
        <begin position="1"/>
        <end position="69"/>
    </location>
</feature>
<dbReference type="InterPro" id="IPR027417">
    <property type="entry name" value="P-loop_NTPase"/>
</dbReference>
<evidence type="ECO:0000256" key="4">
    <source>
        <dbReference type="ARBA" id="ARBA00019824"/>
    </source>
</evidence>
<dbReference type="GO" id="GO:0005524">
    <property type="term" value="F:ATP binding"/>
    <property type="evidence" value="ECO:0007669"/>
    <property type="project" value="UniProtKB-KW"/>
</dbReference>
<name>A0A9P8L109_9PEZI</name>
<dbReference type="Pfam" id="PF16575">
    <property type="entry name" value="CLP1_P"/>
    <property type="match status" value="1"/>
</dbReference>
<dbReference type="OrthoDB" id="4054781at2759"/>
<evidence type="ECO:0000256" key="2">
    <source>
        <dbReference type="ARBA" id="ARBA00011003"/>
    </source>
</evidence>
<evidence type="ECO:0000256" key="7">
    <source>
        <dbReference type="ARBA" id="ARBA00022777"/>
    </source>
</evidence>
<feature type="compositionally biased region" description="Basic and acidic residues" evidence="9">
    <location>
        <begin position="59"/>
        <end position="69"/>
    </location>
</feature>
<evidence type="ECO:0000256" key="3">
    <source>
        <dbReference type="ARBA" id="ARBA00018706"/>
    </source>
</evidence>
<dbReference type="GO" id="GO:0000448">
    <property type="term" value="P:cleavage in ITS2 between 5.8S rRNA and LSU-rRNA of tricistronic rRNA transcript (SSU-rRNA, 5.8S rRNA, LSU-rRNA)"/>
    <property type="evidence" value="ECO:0007669"/>
    <property type="project" value="TreeGrafter"/>
</dbReference>
<sequence>MTKKRGRSHLEEDETSPLSAIATRKLARIKMQQNKDRESRNTHEALPPEPNKQRTTKRGVREETREQPNTRELLNKVKLISQNGEELILQTRPGSRLVILGEFSILVNSGEFSIMGARLRGGPQIHVVSAPLCHSLPVIECLSSAPLDLAEIKIQHYNSGIRSLHRVVPLFKHIWGGDPQIPLDKRPSFTTVHSTKSIPKYWKHEAKTLNLPEPWRQLISTLTGLCGKVAPPIIVAAGPKSAGKSVFCRHLYNSMLTNSTSEASNGLAFLDLDPGQPEFSPPGQVSLFHLRSPLFGTHFSRTYCSLTDGGHLVRSHYIGFSTPESDPDHFISCAVDLFTHYRKLLPACALVINTVGWVKALGLEILSNILRQSSASHLVWLTSEDLSTEEDHNLLWKSLEGVSVHKIPLQPTKHTSRTPADLRAMQILSYLHLSSRKKADTSRGSHGLLWDATPLTKQPPWVVGYSGPTPGIVGIAVLGEVLPIEMLATAINGTVVAIVVVEDDDALPEADADQKANDKTNIGKGEGPRGLGIHRDPVTNLPYIPTPNGAPLDPAKTFCAGLALIRGIDTANQSVHLVTPINVSSLPLGKPIVLARGRTELPVWAYIEGGKEASMPYLSFEKTAHMNLEVRTKPSDKDRGRA</sequence>
<feature type="compositionally biased region" description="Basic and acidic residues" evidence="9">
    <location>
        <begin position="33"/>
        <end position="43"/>
    </location>
</feature>
<keyword evidence="6" id="KW-0547">Nucleotide-binding</keyword>
<dbReference type="GO" id="GO:0051731">
    <property type="term" value="F:polynucleotide 5'-hydroxyl-kinase activity"/>
    <property type="evidence" value="ECO:0007669"/>
    <property type="project" value="InterPro"/>
</dbReference>
<feature type="region of interest" description="Disordered" evidence="9">
    <location>
        <begin position="509"/>
        <end position="535"/>
    </location>
</feature>
<dbReference type="Proteomes" id="UP000698800">
    <property type="component" value="Unassembled WGS sequence"/>
</dbReference>
<evidence type="ECO:0000313" key="12">
    <source>
        <dbReference type="Proteomes" id="UP000698800"/>
    </source>
</evidence>
<keyword evidence="8" id="KW-0067">ATP-binding</keyword>
<keyword evidence="12" id="KW-1185">Reference proteome</keyword>
<dbReference type="InterPro" id="IPR045116">
    <property type="entry name" value="Clp1/Grc3"/>
</dbReference>
<dbReference type="GO" id="GO:0005634">
    <property type="term" value="C:nucleus"/>
    <property type="evidence" value="ECO:0007669"/>
    <property type="project" value="TreeGrafter"/>
</dbReference>
<dbReference type="AlphaFoldDB" id="A0A9P8L109"/>
<evidence type="ECO:0000313" key="11">
    <source>
        <dbReference type="EMBL" id="KAH0537332.1"/>
    </source>
</evidence>
<reference evidence="11" key="1">
    <citation type="submission" date="2021-03" db="EMBL/GenBank/DDBJ databases">
        <title>Comparative genomics and phylogenomic investigation of the class Geoglossomycetes provide insights into ecological specialization and systematics.</title>
        <authorList>
            <person name="Melie T."/>
            <person name="Pirro S."/>
            <person name="Miller A.N."/>
            <person name="Quandt A."/>
        </authorList>
    </citation>
    <scope>NUCLEOTIDE SEQUENCE</scope>
    <source>
        <strain evidence="11">GBOQ0MN5Z8</strain>
    </source>
</reference>
<dbReference type="PANTHER" id="PTHR12755:SF3">
    <property type="entry name" value="POLYNUCLEOTIDE 5'-HYDROXYL-KINASE NOL9"/>
    <property type="match status" value="1"/>
</dbReference>
<proteinExistence type="inferred from homology"/>
<organism evidence="11 12">
    <name type="scientific">Glutinoglossum americanum</name>
    <dbReference type="NCBI Taxonomy" id="1670608"/>
    <lineage>
        <taxon>Eukaryota</taxon>
        <taxon>Fungi</taxon>
        <taxon>Dikarya</taxon>
        <taxon>Ascomycota</taxon>
        <taxon>Pezizomycotina</taxon>
        <taxon>Geoglossomycetes</taxon>
        <taxon>Geoglossales</taxon>
        <taxon>Geoglossaceae</taxon>
        <taxon>Glutinoglossum</taxon>
    </lineage>
</organism>
<protein>
    <recommendedName>
        <fullName evidence="4">Polynucleotide 5'-hydroxyl-kinase GRC3</fullName>
    </recommendedName>
    <alternativeName>
        <fullName evidence="3">Polynucleotide 5'-hydroxyl-kinase grc3</fullName>
    </alternativeName>
</protein>
<gene>
    <name evidence="11" type="ORF">FGG08_005848</name>
</gene>
<evidence type="ECO:0000256" key="6">
    <source>
        <dbReference type="ARBA" id="ARBA00022741"/>
    </source>
</evidence>